<dbReference type="SMART" id="SM00044">
    <property type="entry name" value="CYCc"/>
    <property type="match status" value="1"/>
</dbReference>
<evidence type="ECO:0000256" key="1">
    <source>
        <dbReference type="ARBA" id="ARBA00004651"/>
    </source>
</evidence>
<evidence type="ECO:0000256" key="3">
    <source>
        <dbReference type="ARBA" id="ARBA00022475"/>
    </source>
</evidence>
<dbReference type="GO" id="GO:0035556">
    <property type="term" value="P:intracellular signal transduction"/>
    <property type="evidence" value="ECO:0007669"/>
    <property type="project" value="InterPro"/>
</dbReference>
<dbReference type="CDD" id="cd07302">
    <property type="entry name" value="CHD"/>
    <property type="match status" value="1"/>
</dbReference>
<evidence type="ECO:0000259" key="6">
    <source>
        <dbReference type="PROSITE" id="PS50125"/>
    </source>
</evidence>
<comment type="similarity">
    <text evidence="2">Belongs to the adenylyl cyclase class-3 family.</text>
</comment>
<dbReference type="AlphaFoldDB" id="A0A1G7ECY6"/>
<protein>
    <submittedName>
        <fullName evidence="7">Adenylate cyclase, class 3</fullName>
    </submittedName>
</protein>
<organism evidence="7 8">
    <name type="scientific">Rhodococcus tukisamuensis</name>
    <dbReference type="NCBI Taxonomy" id="168276"/>
    <lineage>
        <taxon>Bacteria</taxon>
        <taxon>Bacillati</taxon>
        <taxon>Actinomycetota</taxon>
        <taxon>Actinomycetes</taxon>
        <taxon>Mycobacteriales</taxon>
        <taxon>Nocardiaceae</taxon>
        <taxon>Rhodococcus</taxon>
    </lineage>
</organism>
<name>A0A1G7ECY6_9NOCA</name>
<dbReference type="GO" id="GO:0005886">
    <property type="term" value="C:plasma membrane"/>
    <property type="evidence" value="ECO:0007669"/>
    <property type="project" value="UniProtKB-SubCell"/>
</dbReference>
<dbReference type="PANTHER" id="PTHR43081:SF17">
    <property type="entry name" value="BLL5647 PROTEIN"/>
    <property type="match status" value="1"/>
</dbReference>
<dbReference type="Pfam" id="PF00211">
    <property type="entry name" value="Guanylate_cyc"/>
    <property type="match status" value="1"/>
</dbReference>
<dbReference type="PANTHER" id="PTHR43081">
    <property type="entry name" value="ADENYLATE CYCLASE, TERMINAL-DIFFERENTIATION SPECIFIC-RELATED"/>
    <property type="match status" value="1"/>
</dbReference>
<dbReference type="PROSITE" id="PS50125">
    <property type="entry name" value="GUANYLATE_CYCLASE_2"/>
    <property type="match status" value="1"/>
</dbReference>
<evidence type="ECO:0000313" key="8">
    <source>
        <dbReference type="Proteomes" id="UP000199417"/>
    </source>
</evidence>
<keyword evidence="3" id="KW-1003">Cell membrane</keyword>
<dbReference type="SUPFAM" id="SSF55073">
    <property type="entry name" value="Nucleotide cyclase"/>
    <property type="match status" value="1"/>
</dbReference>
<dbReference type="STRING" id="168276.SAMN05444580_12349"/>
<dbReference type="InterPro" id="IPR029787">
    <property type="entry name" value="Nucleotide_cyclase"/>
</dbReference>
<accession>A0A1G7ECY6</accession>
<evidence type="ECO:0000256" key="4">
    <source>
        <dbReference type="ARBA" id="ARBA00023136"/>
    </source>
</evidence>
<comment type="subcellular location">
    <subcellularLocation>
        <location evidence="1">Cell membrane</location>
        <topology evidence="1">Multi-pass membrane protein</topology>
    </subcellularLocation>
</comment>
<dbReference type="InterPro" id="IPR001054">
    <property type="entry name" value="A/G_cyclase"/>
</dbReference>
<dbReference type="Gene3D" id="3.30.70.1230">
    <property type="entry name" value="Nucleotide cyclase"/>
    <property type="match status" value="1"/>
</dbReference>
<sequence>MGLEPPRRRGVRMLGVRMRVGRETSSRPGAGPVPRSNPLRVGEAARFNEITAGQAERERLRDLLCRHVGRDVAHRALEHDALPDRDGLAGGEVTQAAVLFIDVVGSTNLAATRPPDEVATVLNAFFRIVVATVERHHGFVNKFQGDAALAVFGAPRPVADPAGSALATARELRPTLRALDVIDFGIGVSFGEVFAGNIGAEQRYEYTVIGDPVNEAARLTEVAKTCEYRALASGHALTAAAWDESQRWMPVRSVTLRGRTEPTLLAEPVLELDLSRRRAAVRAADSG</sequence>
<evidence type="ECO:0000256" key="2">
    <source>
        <dbReference type="ARBA" id="ARBA00005381"/>
    </source>
</evidence>
<dbReference type="InterPro" id="IPR050697">
    <property type="entry name" value="Adenylyl/Guanylyl_Cyclase_3/4"/>
</dbReference>
<dbReference type="GO" id="GO:0006171">
    <property type="term" value="P:cAMP biosynthetic process"/>
    <property type="evidence" value="ECO:0007669"/>
    <property type="project" value="TreeGrafter"/>
</dbReference>
<reference evidence="7 8" key="1">
    <citation type="submission" date="2016-10" db="EMBL/GenBank/DDBJ databases">
        <authorList>
            <person name="de Groot N.N."/>
        </authorList>
    </citation>
    <scope>NUCLEOTIDE SEQUENCE [LARGE SCALE GENOMIC DNA]</scope>
    <source>
        <strain evidence="7 8">JCM 11308</strain>
    </source>
</reference>
<gene>
    <name evidence="7" type="ORF">SAMN05444580_12349</name>
</gene>
<keyword evidence="8" id="KW-1185">Reference proteome</keyword>
<feature type="region of interest" description="Disordered" evidence="5">
    <location>
        <begin position="20"/>
        <end position="39"/>
    </location>
</feature>
<proteinExistence type="inferred from homology"/>
<dbReference type="Proteomes" id="UP000199417">
    <property type="component" value="Unassembled WGS sequence"/>
</dbReference>
<keyword evidence="4" id="KW-0472">Membrane</keyword>
<dbReference type="GO" id="GO:0004016">
    <property type="term" value="F:adenylate cyclase activity"/>
    <property type="evidence" value="ECO:0007669"/>
    <property type="project" value="UniProtKB-ARBA"/>
</dbReference>
<evidence type="ECO:0000313" key="7">
    <source>
        <dbReference type="EMBL" id="SDE61511.1"/>
    </source>
</evidence>
<dbReference type="EMBL" id="FNAB01000023">
    <property type="protein sequence ID" value="SDE61511.1"/>
    <property type="molecule type" value="Genomic_DNA"/>
</dbReference>
<feature type="domain" description="Guanylate cyclase" evidence="6">
    <location>
        <begin position="97"/>
        <end position="220"/>
    </location>
</feature>
<evidence type="ECO:0000256" key="5">
    <source>
        <dbReference type="SAM" id="MobiDB-lite"/>
    </source>
</evidence>